<gene>
    <name evidence="2" type="ORF">PLOB_00018527</name>
</gene>
<feature type="domain" description="BTB" evidence="1">
    <location>
        <begin position="182"/>
        <end position="223"/>
    </location>
</feature>
<dbReference type="SMART" id="SM00225">
    <property type="entry name" value="BTB"/>
    <property type="match status" value="1"/>
</dbReference>
<dbReference type="Proteomes" id="UP001159405">
    <property type="component" value="Unassembled WGS sequence"/>
</dbReference>
<evidence type="ECO:0000259" key="1">
    <source>
        <dbReference type="PROSITE" id="PS50097"/>
    </source>
</evidence>
<proteinExistence type="predicted"/>
<dbReference type="PANTHER" id="PTHR22744:SF17">
    <property type="entry name" value="BTB DOMAIN-CONTAINING PROTEIN"/>
    <property type="match status" value="1"/>
</dbReference>
<dbReference type="PROSITE" id="PS50097">
    <property type="entry name" value="BTB"/>
    <property type="match status" value="2"/>
</dbReference>
<dbReference type="SUPFAM" id="SSF54695">
    <property type="entry name" value="POZ domain"/>
    <property type="match status" value="2"/>
</dbReference>
<comment type="caution">
    <text evidence="2">The sequence shown here is derived from an EMBL/GenBank/DDBJ whole genome shotgun (WGS) entry which is preliminary data.</text>
</comment>
<name>A0ABN8RCD7_9CNID</name>
<evidence type="ECO:0000313" key="2">
    <source>
        <dbReference type="EMBL" id="CAH3176896.1"/>
    </source>
</evidence>
<evidence type="ECO:0000313" key="3">
    <source>
        <dbReference type="Proteomes" id="UP001159405"/>
    </source>
</evidence>
<sequence length="239" mass="27276">MSNPAGSLDFSMLWELSGVVVVVEDDRFYVHRCILGMWSEVFSTMFTSQFKEKTAEEVPLPGEKSAEIKEMLLVIYPTSAKPIGESNYTFLLDLAKEYMMAKITEKCESYLVGRLGSAESCIGACVCGNWRQYVKKGNCLWLLVIAQTYGLDRLEMACIKRTKRIKFAEFKKDKNFDKISAANYRKIVEEDRFHVHRCILGMLSEVFSTMFTAQFKEKTAEEVPLPGKKSAEIKGKCCW</sequence>
<dbReference type="InterPro" id="IPR011333">
    <property type="entry name" value="SKP1/BTB/POZ_sf"/>
</dbReference>
<accession>A0ABN8RCD7</accession>
<organism evidence="2 3">
    <name type="scientific">Porites lobata</name>
    <dbReference type="NCBI Taxonomy" id="104759"/>
    <lineage>
        <taxon>Eukaryota</taxon>
        <taxon>Metazoa</taxon>
        <taxon>Cnidaria</taxon>
        <taxon>Anthozoa</taxon>
        <taxon>Hexacorallia</taxon>
        <taxon>Scleractinia</taxon>
        <taxon>Fungiina</taxon>
        <taxon>Poritidae</taxon>
        <taxon>Porites</taxon>
    </lineage>
</organism>
<dbReference type="EMBL" id="CALNXK010000218">
    <property type="protein sequence ID" value="CAH3176896.1"/>
    <property type="molecule type" value="Genomic_DNA"/>
</dbReference>
<protein>
    <recommendedName>
        <fullName evidence="1">BTB domain-containing protein</fullName>
    </recommendedName>
</protein>
<dbReference type="InterPro" id="IPR000210">
    <property type="entry name" value="BTB/POZ_dom"/>
</dbReference>
<reference evidence="2 3" key="1">
    <citation type="submission" date="2022-05" db="EMBL/GenBank/DDBJ databases">
        <authorList>
            <consortium name="Genoscope - CEA"/>
            <person name="William W."/>
        </authorList>
    </citation>
    <scope>NUCLEOTIDE SEQUENCE [LARGE SCALE GENOMIC DNA]</scope>
</reference>
<dbReference type="CDD" id="cd18186">
    <property type="entry name" value="BTB_POZ_ZBTB_KLHL-like"/>
    <property type="match status" value="2"/>
</dbReference>
<dbReference type="Pfam" id="PF00651">
    <property type="entry name" value="BTB"/>
    <property type="match status" value="2"/>
</dbReference>
<keyword evidence="3" id="KW-1185">Reference proteome</keyword>
<dbReference type="Gene3D" id="3.30.710.10">
    <property type="entry name" value="Potassium Channel Kv1.1, Chain A"/>
    <property type="match status" value="2"/>
</dbReference>
<dbReference type="PANTHER" id="PTHR22744">
    <property type="entry name" value="HELIX LOOP HELIX PROTEIN 21-RELATED"/>
    <property type="match status" value="1"/>
</dbReference>
<feature type="domain" description="BTB" evidence="1">
    <location>
        <begin position="17"/>
        <end position="76"/>
    </location>
</feature>